<dbReference type="Proteomes" id="UP001597402">
    <property type="component" value="Unassembled WGS sequence"/>
</dbReference>
<comment type="caution">
    <text evidence="1">The sequence shown here is derived from an EMBL/GenBank/DDBJ whole genome shotgun (WGS) entry which is preliminary data.</text>
</comment>
<keyword evidence="2" id="KW-1185">Reference proteome</keyword>
<proteinExistence type="predicted"/>
<evidence type="ECO:0000313" key="1">
    <source>
        <dbReference type="EMBL" id="MFD2092804.1"/>
    </source>
</evidence>
<accession>A0ABW4XDH0</accession>
<dbReference type="RefSeq" id="WP_376877408.1">
    <property type="nucleotide sequence ID" value="NZ_JBHUHP010000014.1"/>
</dbReference>
<gene>
    <name evidence="1" type="ORF">ACFSHS_14610</name>
</gene>
<sequence>MTGDTALLDRVGRDADRVVLCRCGGFGRVTHMAVNAPGEPERYVRSTFSCTWQRPGPHEPLLAPRGV</sequence>
<dbReference type="EMBL" id="JBHUHP010000014">
    <property type="protein sequence ID" value="MFD2092804.1"/>
    <property type="molecule type" value="Genomic_DNA"/>
</dbReference>
<reference evidence="2" key="1">
    <citation type="journal article" date="2019" name="Int. J. Syst. Evol. Microbiol.">
        <title>The Global Catalogue of Microorganisms (GCM) 10K type strain sequencing project: providing services to taxonomists for standard genome sequencing and annotation.</title>
        <authorList>
            <consortium name="The Broad Institute Genomics Platform"/>
            <consortium name="The Broad Institute Genome Sequencing Center for Infectious Disease"/>
            <person name="Wu L."/>
            <person name="Ma J."/>
        </authorList>
    </citation>
    <scope>NUCLEOTIDE SEQUENCE [LARGE SCALE GENOMIC DNA]</scope>
    <source>
        <strain evidence="2">JCM 3338</strain>
    </source>
</reference>
<protein>
    <submittedName>
        <fullName evidence="1">Uncharacterized protein</fullName>
    </submittedName>
</protein>
<organism evidence="1 2">
    <name type="scientific">Blastococcus deserti</name>
    <dbReference type="NCBI Taxonomy" id="2259033"/>
    <lineage>
        <taxon>Bacteria</taxon>
        <taxon>Bacillati</taxon>
        <taxon>Actinomycetota</taxon>
        <taxon>Actinomycetes</taxon>
        <taxon>Geodermatophilales</taxon>
        <taxon>Geodermatophilaceae</taxon>
        <taxon>Blastococcus</taxon>
    </lineage>
</organism>
<evidence type="ECO:0000313" key="2">
    <source>
        <dbReference type="Proteomes" id="UP001597402"/>
    </source>
</evidence>
<name>A0ABW4XDH0_9ACTN</name>